<accession>A0A1G7MED8</accession>
<keyword evidence="4" id="KW-1185">Reference proteome</keyword>
<name>A0A1G7MED8_9BACT</name>
<feature type="chain" id="PRO_5011580257" description="DUF6268 domain-containing protein" evidence="1">
    <location>
        <begin position="23"/>
        <end position="310"/>
    </location>
</feature>
<protein>
    <recommendedName>
        <fullName evidence="2">DUF6268 domain-containing protein</fullName>
    </recommendedName>
</protein>
<dbReference type="Proteomes" id="UP000198748">
    <property type="component" value="Unassembled WGS sequence"/>
</dbReference>
<keyword evidence="1" id="KW-0732">Signal</keyword>
<sequence length="310" mass="34752">MKANKSLLATILLGMSYAACFAQVSQIELSGRYNPSSKYLPPVDSVSKPGTVVQSEVNAAALINFYTGVDSLNQVRSFGSNVQFRYTNFSRTGYNKLILPADLYCINVGLYYYSTLNQKWAYNVFLNTALNSDFKEVDKNDLFLAAGAVFIREFTPNFSLGFGAIVHNNLGGFMPWPALTVDWKMGGKFRLDIRTPDKSPGIAHYVGVSYAATSKVNLSFAFRPEVISYDVTTNQERTNRLMSFWQLPFTLSSAFQVGDFEIIPSIGFTALRRYAYGEKKVSEMFTEYPYHGLGTNLIYGVGVKYRPFKK</sequence>
<organism evidence="3 4">
    <name type="scientific">Dyadobacter soli</name>
    <dbReference type="NCBI Taxonomy" id="659014"/>
    <lineage>
        <taxon>Bacteria</taxon>
        <taxon>Pseudomonadati</taxon>
        <taxon>Bacteroidota</taxon>
        <taxon>Cytophagia</taxon>
        <taxon>Cytophagales</taxon>
        <taxon>Spirosomataceae</taxon>
        <taxon>Dyadobacter</taxon>
    </lineage>
</organism>
<dbReference type="EMBL" id="FNAN01000011">
    <property type="protein sequence ID" value="SDF59489.1"/>
    <property type="molecule type" value="Genomic_DNA"/>
</dbReference>
<dbReference type="Pfam" id="PF19783">
    <property type="entry name" value="DUF6268"/>
    <property type="match status" value="1"/>
</dbReference>
<reference evidence="4" key="1">
    <citation type="submission" date="2016-10" db="EMBL/GenBank/DDBJ databases">
        <authorList>
            <person name="Varghese N."/>
            <person name="Submissions S."/>
        </authorList>
    </citation>
    <scope>NUCLEOTIDE SEQUENCE [LARGE SCALE GENOMIC DNA]</scope>
    <source>
        <strain evidence="4">DSM 25329</strain>
    </source>
</reference>
<feature type="signal peptide" evidence="1">
    <location>
        <begin position="1"/>
        <end position="22"/>
    </location>
</feature>
<evidence type="ECO:0000256" key="1">
    <source>
        <dbReference type="SAM" id="SignalP"/>
    </source>
</evidence>
<dbReference type="AlphaFoldDB" id="A0A1G7MED8"/>
<dbReference type="OrthoDB" id="665720at2"/>
<dbReference type="InterPro" id="IPR046235">
    <property type="entry name" value="DUF6268"/>
</dbReference>
<evidence type="ECO:0000259" key="2">
    <source>
        <dbReference type="Pfam" id="PF19783"/>
    </source>
</evidence>
<evidence type="ECO:0000313" key="3">
    <source>
        <dbReference type="EMBL" id="SDF59489.1"/>
    </source>
</evidence>
<proteinExistence type="predicted"/>
<gene>
    <name evidence="3" type="ORF">SAMN04487996_111224</name>
</gene>
<feature type="domain" description="DUF6268" evidence="2">
    <location>
        <begin position="24"/>
        <end position="306"/>
    </location>
</feature>
<evidence type="ECO:0000313" key="4">
    <source>
        <dbReference type="Proteomes" id="UP000198748"/>
    </source>
</evidence>
<dbReference type="RefSeq" id="WP_090153574.1">
    <property type="nucleotide sequence ID" value="NZ_FNAN01000011.1"/>
</dbReference>